<keyword evidence="5 15" id="KW-0328">Glycosyltransferase</keyword>
<keyword evidence="8" id="KW-0256">Endoplasmic reticulum</keyword>
<dbReference type="GO" id="GO:0008194">
    <property type="term" value="F:UDP-glycosyltransferase activity"/>
    <property type="evidence" value="ECO:0007669"/>
    <property type="project" value="TreeGrafter"/>
</dbReference>
<comment type="subcellular location">
    <subcellularLocation>
        <location evidence="1">Endoplasmic reticulum</location>
    </subcellularLocation>
    <subcellularLocation>
        <location evidence="2 15">Golgi apparatus membrane</location>
        <topology evidence="2 15">Single-pass type II membrane protein</topology>
    </subcellularLocation>
</comment>
<evidence type="ECO:0000256" key="8">
    <source>
        <dbReference type="ARBA" id="ARBA00022824"/>
    </source>
</evidence>
<feature type="transmembrane region" description="Helical" evidence="15">
    <location>
        <begin position="13"/>
        <end position="33"/>
    </location>
</feature>
<proteinExistence type="inferred from homology"/>
<organism evidence="16">
    <name type="scientific">Cuerna arida</name>
    <dbReference type="NCBI Taxonomy" id="1464854"/>
    <lineage>
        <taxon>Eukaryota</taxon>
        <taxon>Metazoa</taxon>
        <taxon>Ecdysozoa</taxon>
        <taxon>Arthropoda</taxon>
        <taxon>Hexapoda</taxon>
        <taxon>Insecta</taxon>
        <taxon>Pterygota</taxon>
        <taxon>Neoptera</taxon>
        <taxon>Paraneoptera</taxon>
        <taxon>Hemiptera</taxon>
        <taxon>Auchenorrhyncha</taxon>
        <taxon>Membracoidea</taxon>
        <taxon>Cicadellidae</taxon>
        <taxon>Cicadellinae</taxon>
        <taxon>Proconiini</taxon>
        <taxon>Cuerna</taxon>
    </lineage>
</organism>
<evidence type="ECO:0000256" key="12">
    <source>
        <dbReference type="ARBA" id="ARBA00023136"/>
    </source>
</evidence>
<dbReference type="InterPro" id="IPR002659">
    <property type="entry name" value="Glyco_trans_31"/>
</dbReference>
<evidence type="ECO:0000256" key="15">
    <source>
        <dbReference type="RuleBase" id="RU363063"/>
    </source>
</evidence>
<evidence type="ECO:0000256" key="5">
    <source>
        <dbReference type="ARBA" id="ARBA00022676"/>
    </source>
</evidence>
<evidence type="ECO:0000256" key="1">
    <source>
        <dbReference type="ARBA" id="ARBA00004240"/>
    </source>
</evidence>
<gene>
    <name evidence="17" type="ORF">g.29623</name>
    <name evidence="18" type="ORF">g.29626</name>
    <name evidence="16" type="ORF">g.29632</name>
</gene>
<dbReference type="EC" id="2.4.1.-" evidence="15"/>
<evidence type="ECO:0000256" key="13">
    <source>
        <dbReference type="ARBA" id="ARBA00023180"/>
    </source>
</evidence>
<dbReference type="Gene3D" id="3.90.550.50">
    <property type="match status" value="1"/>
</dbReference>
<dbReference type="GO" id="GO:0000139">
    <property type="term" value="C:Golgi membrane"/>
    <property type="evidence" value="ECO:0007669"/>
    <property type="project" value="UniProtKB-SubCell"/>
</dbReference>
<evidence type="ECO:0000313" key="18">
    <source>
        <dbReference type="EMBL" id="JAS66350.1"/>
    </source>
</evidence>
<sequence length="498" mass="58942">MVYNFLKWNWRKLLCKQNLFSVFFVLCAIYWFVPRTEEIHSSQPGNEMNQNENKDILFIGITSSPYNFLQRHSLRSTWLSKLPNLFYYRFLVGRKMCEEHPQDRISEFDCETWKLTIPNNVTETTLFYANKLNLNDDDEETEAGIGFVFCINHPVVIKYLGIKKNSVIEGLARVVLTDLTSSTKIASVTFNSDSFYTDHNNEGYIYKKLRNPVMLPKGFEGSVRVEEMIETREQLNYEERVEWSHGNLLNILGIIRNNSTKKMNISNVLSTFAFTIRDLDQLRSHEDRKHQRADEWSLYTRQVYKQLQQEVVQYNDILLLDMVDVYRNLPQKVLLFIEWVYKHHNVKYILKTDDDTFIDIPTVKVELNKHSDWDWWSCFRIGWPVHRRGKWRETVYQQEVYPPFPSGAGYVLSHHVLTWLNTRIETLSTKYQGEDVALGIWLEAMNASRHVGEACYWACNEKCHSHTCNAMQLTVEEMYQVWSDYKECGDKICRCPNK</sequence>
<dbReference type="GO" id="GO:0016758">
    <property type="term" value="F:hexosyltransferase activity"/>
    <property type="evidence" value="ECO:0007669"/>
    <property type="project" value="InterPro"/>
</dbReference>
<evidence type="ECO:0000256" key="9">
    <source>
        <dbReference type="ARBA" id="ARBA00022968"/>
    </source>
</evidence>
<keyword evidence="13" id="KW-0325">Glycoprotein</keyword>
<dbReference type="Pfam" id="PF01762">
    <property type="entry name" value="Galactosyl_T"/>
    <property type="match status" value="1"/>
</dbReference>
<evidence type="ECO:0000313" key="17">
    <source>
        <dbReference type="EMBL" id="JAS60426.1"/>
    </source>
</evidence>
<evidence type="ECO:0000256" key="14">
    <source>
        <dbReference type="ARBA" id="ARBA00047667"/>
    </source>
</evidence>
<keyword evidence="9 15" id="KW-0735">Signal-anchor</keyword>
<comment type="catalytic activity">
    <reaction evidence="14">
        <text>3-O-(N-acetyl-beta-D-glucosaminyl-(1-&gt;4)-alpha-D-mannosyl)-L-threonyl-[protein] + UDP-N-acetyl-alpha-D-galactosamine = 3-O-[beta-D-GalNAc-(1-&gt;3)-beta-D-GlcNAc-(1-&gt;4)-alpha-D-Man]-L-Thr-[protein] + UDP + H(+)</text>
        <dbReference type="Rhea" id="RHEA:37667"/>
        <dbReference type="Rhea" id="RHEA-COMP:13308"/>
        <dbReference type="Rhea" id="RHEA-COMP:13618"/>
        <dbReference type="ChEBI" id="CHEBI:15378"/>
        <dbReference type="ChEBI" id="CHEBI:58223"/>
        <dbReference type="ChEBI" id="CHEBI:67138"/>
        <dbReference type="ChEBI" id="CHEBI:136709"/>
        <dbReference type="ChEBI" id="CHEBI:137540"/>
        <dbReference type="EC" id="2.4.1.313"/>
    </reaction>
</comment>
<keyword evidence="7 15" id="KW-0812">Transmembrane</keyword>
<evidence type="ECO:0000256" key="2">
    <source>
        <dbReference type="ARBA" id="ARBA00004323"/>
    </source>
</evidence>
<dbReference type="AlphaFoldDB" id="A0A1B6GAZ9"/>
<keyword evidence="11 15" id="KW-0333">Golgi apparatus</keyword>
<evidence type="ECO:0000313" key="16">
    <source>
        <dbReference type="EMBL" id="JAS59619.1"/>
    </source>
</evidence>
<evidence type="ECO:0000256" key="10">
    <source>
        <dbReference type="ARBA" id="ARBA00022989"/>
    </source>
</evidence>
<evidence type="ECO:0000256" key="11">
    <source>
        <dbReference type="ARBA" id="ARBA00023034"/>
    </source>
</evidence>
<name>A0A1B6GAZ9_9HEMI</name>
<dbReference type="GO" id="GO:0006493">
    <property type="term" value="P:protein O-linked glycosylation"/>
    <property type="evidence" value="ECO:0007669"/>
    <property type="project" value="TreeGrafter"/>
</dbReference>
<protein>
    <recommendedName>
        <fullName evidence="15">Hexosyltransferase</fullName>
        <ecNumber evidence="15">2.4.1.-</ecNumber>
    </recommendedName>
</protein>
<comment type="similarity">
    <text evidence="4 15">Belongs to the glycosyltransferase 31 family.</text>
</comment>
<dbReference type="GO" id="GO:0005783">
    <property type="term" value="C:endoplasmic reticulum"/>
    <property type="evidence" value="ECO:0007669"/>
    <property type="project" value="UniProtKB-SubCell"/>
</dbReference>
<evidence type="ECO:0000256" key="3">
    <source>
        <dbReference type="ARBA" id="ARBA00004922"/>
    </source>
</evidence>
<accession>A0A1B6GAZ9</accession>
<evidence type="ECO:0000256" key="6">
    <source>
        <dbReference type="ARBA" id="ARBA00022679"/>
    </source>
</evidence>
<keyword evidence="10 15" id="KW-1133">Transmembrane helix</keyword>
<keyword evidence="12 15" id="KW-0472">Membrane</keyword>
<reference evidence="16" key="1">
    <citation type="submission" date="2015-11" db="EMBL/GenBank/DDBJ databases">
        <title>De novo transcriptome assembly of four potential Pierce s Disease insect vectors from Arizona vineyards.</title>
        <authorList>
            <person name="Tassone E.E."/>
        </authorList>
    </citation>
    <scope>NUCLEOTIDE SEQUENCE</scope>
</reference>
<evidence type="ECO:0000256" key="4">
    <source>
        <dbReference type="ARBA" id="ARBA00008661"/>
    </source>
</evidence>
<dbReference type="EMBL" id="GECZ01009343">
    <property type="protein sequence ID" value="JAS60426.1"/>
    <property type="molecule type" value="Transcribed_RNA"/>
</dbReference>
<keyword evidence="6" id="KW-0808">Transferase</keyword>
<dbReference type="PANTHER" id="PTHR11214">
    <property type="entry name" value="BETA-1,3-N-ACETYLGLUCOSAMINYLTRANSFERASE"/>
    <property type="match status" value="1"/>
</dbReference>
<comment type="pathway">
    <text evidence="3">Protein modification; protein glycosylation.</text>
</comment>
<dbReference type="EMBL" id="GECZ01003419">
    <property type="protein sequence ID" value="JAS66350.1"/>
    <property type="molecule type" value="Transcribed_RNA"/>
</dbReference>
<dbReference type="PANTHER" id="PTHR11214:SF219">
    <property type="entry name" value="UDP-GALNAC:BETA-1,3-N-ACETYLGALACTOSAMINYLTRANSFERASE 2"/>
    <property type="match status" value="1"/>
</dbReference>
<dbReference type="EMBL" id="GECZ01010150">
    <property type="protein sequence ID" value="JAS59619.1"/>
    <property type="molecule type" value="Transcribed_RNA"/>
</dbReference>
<evidence type="ECO:0000256" key="7">
    <source>
        <dbReference type="ARBA" id="ARBA00022692"/>
    </source>
</evidence>